<sequence length="55" mass="6285">MKVVQGSLQTLLLLRTHELAEQRIDTPIREAVRDFILVGSQLDRLTHDISAMSRL</sequence>
<dbReference type="Proteomes" id="UP000635565">
    <property type="component" value="Unassembled WGS sequence"/>
</dbReference>
<name>A0ABQ3VCX3_9CHLR</name>
<reference evidence="1 2" key="1">
    <citation type="journal article" date="2021" name="Int. J. Syst. Evol. Microbiol.">
        <title>Reticulibacter mediterranei gen. nov., sp. nov., within the new family Reticulibacteraceae fam. nov., and Ktedonospora formicarum gen. nov., sp. nov., Ktedonobacter robiniae sp. nov., Dictyobacter formicarum sp. nov. and Dictyobacter arantiisoli sp. nov., belonging to the class Ktedonobacteria.</title>
        <authorList>
            <person name="Yabe S."/>
            <person name="Zheng Y."/>
            <person name="Wang C.M."/>
            <person name="Sakai Y."/>
            <person name="Abe K."/>
            <person name="Yokota A."/>
            <person name="Donadio S."/>
            <person name="Cavaletti L."/>
            <person name="Monciardini P."/>
        </authorList>
    </citation>
    <scope>NUCLEOTIDE SEQUENCE [LARGE SCALE GENOMIC DNA]</scope>
    <source>
        <strain evidence="1 2">SOSP1-9</strain>
    </source>
</reference>
<evidence type="ECO:0000313" key="2">
    <source>
        <dbReference type="Proteomes" id="UP000635565"/>
    </source>
</evidence>
<keyword evidence="2" id="KW-1185">Reference proteome</keyword>
<organism evidence="1 2">
    <name type="scientific">Dictyobacter formicarum</name>
    <dbReference type="NCBI Taxonomy" id="2778368"/>
    <lineage>
        <taxon>Bacteria</taxon>
        <taxon>Bacillati</taxon>
        <taxon>Chloroflexota</taxon>
        <taxon>Ktedonobacteria</taxon>
        <taxon>Ktedonobacterales</taxon>
        <taxon>Dictyobacteraceae</taxon>
        <taxon>Dictyobacter</taxon>
    </lineage>
</organism>
<comment type="caution">
    <text evidence="1">The sequence shown here is derived from an EMBL/GenBank/DDBJ whole genome shotgun (WGS) entry which is preliminary data.</text>
</comment>
<proteinExistence type="predicted"/>
<evidence type="ECO:0008006" key="3">
    <source>
        <dbReference type="Google" id="ProtNLM"/>
    </source>
</evidence>
<dbReference type="EMBL" id="BNJJ01000004">
    <property type="protein sequence ID" value="GHO83653.1"/>
    <property type="molecule type" value="Genomic_DNA"/>
</dbReference>
<accession>A0ABQ3VCX3</accession>
<protein>
    <recommendedName>
        <fullName evidence="3">PhoU domain-containing protein</fullName>
    </recommendedName>
</protein>
<gene>
    <name evidence="1" type="ORF">KSZ_16590</name>
</gene>
<evidence type="ECO:0000313" key="1">
    <source>
        <dbReference type="EMBL" id="GHO83653.1"/>
    </source>
</evidence>